<organism evidence="1 2">
    <name type="scientific">Thalassomonas haliotis</name>
    <dbReference type="NCBI Taxonomy" id="485448"/>
    <lineage>
        <taxon>Bacteria</taxon>
        <taxon>Pseudomonadati</taxon>
        <taxon>Pseudomonadota</taxon>
        <taxon>Gammaproteobacteria</taxon>
        <taxon>Alteromonadales</taxon>
        <taxon>Colwelliaceae</taxon>
        <taxon>Thalassomonas</taxon>
    </lineage>
</organism>
<accession>A0ABY7VP91</accession>
<evidence type="ECO:0000313" key="1">
    <source>
        <dbReference type="EMBL" id="WDE14217.1"/>
    </source>
</evidence>
<evidence type="ECO:0000313" key="2">
    <source>
        <dbReference type="Proteomes" id="UP001215231"/>
    </source>
</evidence>
<dbReference type="RefSeq" id="WP_274054752.1">
    <property type="nucleotide sequence ID" value="NZ_CP059693.1"/>
</dbReference>
<reference evidence="1 2" key="1">
    <citation type="journal article" date="2022" name="Mar. Drugs">
        <title>Bioassay-Guided Fractionation Leads to the Detection of Cholic Acid Generated by the Rare Thalassomonas sp.</title>
        <authorList>
            <person name="Pheiffer F."/>
            <person name="Schneider Y.K."/>
            <person name="Hansen E.H."/>
            <person name="Andersen J.H."/>
            <person name="Isaksson J."/>
            <person name="Busche T."/>
            <person name="R C."/>
            <person name="Kalinowski J."/>
            <person name="Zyl L.V."/>
            <person name="Trindade M."/>
        </authorList>
    </citation>
    <scope>NUCLEOTIDE SEQUENCE [LARGE SCALE GENOMIC DNA]</scope>
    <source>
        <strain evidence="1 2">A5K-61T</strain>
    </source>
</reference>
<gene>
    <name evidence="1" type="ORF">H3N35_12845</name>
</gene>
<keyword evidence="2" id="KW-1185">Reference proteome</keyword>
<dbReference type="Proteomes" id="UP001215231">
    <property type="component" value="Chromosome"/>
</dbReference>
<name>A0ABY7VP91_9GAMM</name>
<protein>
    <submittedName>
        <fullName evidence="1">Uncharacterized protein</fullName>
    </submittedName>
</protein>
<dbReference type="EMBL" id="CP059693">
    <property type="protein sequence ID" value="WDE14217.1"/>
    <property type="molecule type" value="Genomic_DNA"/>
</dbReference>
<proteinExistence type="predicted"/>
<sequence length="52" mass="6112">MDVENHGQPPIPPAKIISFNNDQWVFYQEVTANSLSRKDHYCLPLDKQHYLL</sequence>